<gene>
    <name evidence="10" type="ORF">CAPTEDRAFT_173881</name>
</gene>
<reference evidence="11" key="3">
    <citation type="submission" date="2015-06" db="UniProtKB">
        <authorList>
            <consortium name="EnsemblMetazoa"/>
        </authorList>
    </citation>
    <scope>IDENTIFICATION</scope>
</reference>
<dbReference type="HOGENOM" id="CLU_042341_1_1_1"/>
<dbReference type="AlphaFoldDB" id="R7V5X7"/>
<reference evidence="12" key="1">
    <citation type="submission" date="2012-12" db="EMBL/GenBank/DDBJ databases">
        <authorList>
            <person name="Hellsten U."/>
            <person name="Grimwood J."/>
            <person name="Chapman J.A."/>
            <person name="Shapiro H."/>
            <person name="Aerts A."/>
            <person name="Otillar R.P."/>
            <person name="Terry A.Y."/>
            <person name="Boore J.L."/>
            <person name="Simakov O."/>
            <person name="Marletaz F."/>
            <person name="Cho S.-J."/>
            <person name="Edsinger-Gonzales E."/>
            <person name="Havlak P."/>
            <person name="Kuo D.-H."/>
            <person name="Larsson T."/>
            <person name="Lv J."/>
            <person name="Arendt D."/>
            <person name="Savage R."/>
            <person name="Osoegawa K."/>
            <person name="de Jong P."/>
            <person name="Lindberg D.R."/>
            <person name="Seaver E.C."/>
            <person name="Weisblat D.A."/>
            <person name="Putnam N.H."/>
            <person name="Grigoriev I.V."/>
            <person name="Rokhsar D.S."/>
        </authorList>
    </citation>
    <scope>NUCLEOTIDE SEQUENCE</scope>
    <source>
        <strain evidence="12">I ESC-2004</strain>
    </source>
</reference>
<dbReference type="SUPFAM" id="SSF54928">
    <property type="entry name" value="RNA-binding domain, RBD"/>
    <property type="match status" value="1"/>
</dbReference>
<dbReference type="InterPro" id="IPR036388">
    <property type="entry name" value="WH-like_DNA-bd_sf"/>
</dbReference>
<dbReference type="InterPro" id="IPR006630">
    <property type="entry name" value="La_HTH"/>
</dbReference>
<evidence type="ECO:0000256" key="1">
    <source>
        <dbReference type="ARBA" id="ARBA00004123"/>
    </source>
</evidence>
<dbReference type="STRING" id="283909.R7V5X7"/>
<dbReference type="EnsemblMetazoa" id="CapteT173881">
    <property type="protein sequence ID" value="CapteP173881"/>
    <property type="gene ID" value="CapteG173881"/>
</dbReference>
<feature type="coiled-coil region" evidence="5">
    <location>
        <begin position="303"/>
        <end position="330"/>
    </location>
</feature>
<reference evidence="10 12" key="2">
    <citation type="journal article" date="2013" name="Nature">
        <title>Insights into bilaterian evolution from three spiralian genomes.</title>
        <authorList>
            <person name="Simakov O."/>
            <person name="Marletaz F."/>
            <person name="Cho S.J."/>
            <person name="Edsinger-Gonzales E."/>
            <person name="Havlak P."/>
            <person name="Hellsten U."/>
            <person name="Kuo D.H."/>
            <person name="Larsson T."/>
            <person name="Lv J."/>
            <person name="Arendt D."/>
            <person name="Savage R."/>
            <person name="Osoegawa K."/>
            <person name="de Jong P."/>
            <person name="Grimwood J."/>
            <person name="Chapman J.A."/>
            <person name="Shapiro H."/>
            <person name="Aerts A."/>
            <person name="Otillar R.P."/>
            <person name="Terry A.Y."/>
            <person name="Boore J.L."/>
            <person name="Grigoriev I.V."/>
            <person name="Lindberg D.R."/>
            <person name="Seaver E.C."/>
            <person name="Weisblat D.A."/>
            <person name="Putnam N.H."/>
            <person name="Rokhsar D.S."/>
        </authorList>
    </citation>
    <scope>NUCLEOTIDE SEQUENCE</scope>
    <source>
        <strain evidence="10 12">I ESC-2004</strain>
    </source>
</reference>
<dbReference type="GO" id="GO:0005634">
    <property type="term" value="C:nucleus"/>
    <property type="evidence" value="ECO:0007669"/>
    <property type="project" value="UniProtKB-SubCell"/>
</dbReference>
<dbReference type="Proteomes" id="UP000014760">
    <property type="component" value="Unassembled WGS sequence"/>
</dbReference>
<evidence type="ECO:0008006" key="13">
    <source>
        <dbReference type="Google" id="ProtNLM"/>
    </source>
</evidence>
<dbReference type="EMBL" id="AMQN01005650">
    <property type="status" value="NOT_ANNOTATED_CDS"/>
    <property type="molecule type" value="Genomic_DNA"/>
</dbReference>
<feature type="compositionally biased region" description="Basic and acidic residues" evidence="6">
    <location>
        <begin position="208"/>
        <end position="217"/>
    </location>
</feature>
<evidence type="ECO:0000256" key="6">
    <source>
        <dbReference type="SAM" id="MobiDB-lite"/>
    </source>
</evidence>
<dbReference type="FunCoup" id="R7V5X7">
    <property type="interactions" value="2475"/>
</dbReference>
<dbReference type="CDD" id="cd08028">
    <property type="entry name" value="LARP_3"/>
    <property type="match status" value="1"/>
</dbReference>
<dbReference type="InterPro" id="IPR036390">
    <property type="entry name" value="WH_DNA-bd_sf"/>
</dbReference>
<dbReference type="EMBL" id="KB296474">
    <property type="protein sequence ID" value="ELU11731.1"/>
    <property type="molecule type" value="Genomic_DNA"/>
</dbReference>
<organism evidence="10">
    <name type="scientific">Capitella teleta</name>
    <name type="common">Polychaete worm</name>
    <dbReference type="NCBI Taxonomy" id="283909"/>
    <lineage>
        <taxon>Eukaryota</taxon>
        <taxon>Metazoa</taxon>
        <taxon>Spiralia</taxon>
        <taxon>Lophotrochozoa</taxon>
        <taxon>Annelida</taxon>
        <taxon>Polychaeta</taxon>
        <taxon>Sedentaria</taxon>
        <taxon>Scolecida</taxon>
        <taxon>Capitellidae</taxon>
        <taxon>Capitella</taxon>
    </lineage>
</organism>
<dbReference type="GO" id="GO:0010494">
    <property type="term" value="C:cytoplasmic stress granule"/>
    <property type="evidence" value="ECO:0007669"/>
    <property type="project" value="TreeGrafter"/>
</dbReference>
<name>R7V5X7_CAPTE</name>
<accession>R7V5X7</accession>
<dbReference type="GO" id="GO:0045727">
    <property type="term" value="P:positive regulation of translation"/>
    <property type="evidence" value="ECO:0007669"/>
    <property type="project" value="TreeGrafter"/>
</dbReference>
<keyword evidence="12" id="KW-1185">Reference proteome</keyword>
<evidence type="ECO:0000259" key="9">
    <source>
        <dbReference type="PROSITE" id="PS51939"/>
    </source>
</evidence>
<dbReference type="CDD" id="cd12291">
    <property type="entry name" value="RRM1_La"/>
    <property type="match status" value="1"/>
</dbReference>
<dbReference type="Pfam" id="PF05383">
    <property type="entry name" value="La"/>
    <property type="match status" value="1"/>
</dbReference>
<evidence type="ECO:0000259" key="8">
    <source>
        <dbReference type="PROSITE" id="PS50961"/>
    </source>
</evidence>
<protein>
    <recommendedName>
        <fullName evidence="13">HTH La-type RNA-binding domain-containing protein</fullName>
    </recommendedName>
</protein>
<dbReference type="Pfam" id="PF08777">
    <property type="entry name" value="RRM_3"/>
    <property type="match status" value="1"/>
</dbReference>
<dbReference type="SMART" id="SM00715">
    <property type="entry name" value="LA"/>
    <property type="match status" value="1"/>
</dbReference>
<feature type="domain" description="XRRM" evidence="9">
    <location>
        <begin position="230"/>
        <end position="357"/>
    </location>
</feature>
<evidence type="ECO:0000256" key="4">
    <source>
        <dbReference type="PROSITE-ProRule" id="PRU00332"/>
    </source>
</evidence>
<feature type="domain" description="RRM" evidence="7">
    <location>
        <begin position="113"/>
        <end position="194"/>
    </location>
</feature>
<comment type="subcellular location">
    <subcellularLocation>
        <location evidence="1">Nucleus</location>
    </subcellularLocation>
</comment>
<dbReference type="InterPro" id="IPR035979">
    <property type="entry name" value="RBD_domain_sf"/>
</dbReference>
<dbReference type="InterPro" id="IPR000504">
    <property type="entry name" value="RRM_dom"/>
</dbReference>
<dbReference type="GO" id="GO:0005829">
    <property type="term" value="C:cytosol"/>
    <property type="evidence" value="ECO:0007669"/>
    <property type="project" value="TreeGrafter"/>
</dbReference>
<dbReference type="GO" id="GO:0003729">
    <property type="term" value="F:mRNA binding"/>
    <property type="evidence" value="ECO:0007669"/>
    <property type="project" value="TreeGrafter"/>
</dbReference>
<dbReference type="PANTHER" id="PTHR22792">
    <property type="entry name" value="LUPUS LA PROTEIN-RELATED"/>
    <property type="match status" value="1"/>
</dbReference>
<dbReference type="Gene3D" id="3.30.70.330">
    <property type="match status" value="2"/>
</dbReference>
<keyword evidence="2 4" id="KW-0694">RNA-binding</keyword>
<evidence type="ECO:0000313" key="12">
    <source>
        <dbReference type="Proteomes" id="UP000014760"/>
    </source>
</evidence>
<dbReference type="PROSITE" id="PS51939">
    <property type="entry name" value="XRRM"/>
    <property type="match status" value="1"/>
</dbReference>
<evidence type="ECO:0000256" key="3">
    <source>
        <dbReference type="ARBA" id="ARBA00023242"/>
    </source>
</evidence>
<dbReference type="PRINTS" id="PR00302">
    <property type="entry name" value="LUPUSLA"/>
</dbReference>
<evidence type="ECO:0000259" key="7">
    <source>
        <dbReference type="PROSITE" id="PS50102"/>
    </source>
</evidence>
<dbReference type="InterPro" id="IPR045180">
    <property type="entry name" value="La_dom_prot"/>
</dbReference>
<keyword evidence="5" id="KW-0175">Coiled coil</keyword>
<feature type="region of interest" description="Disordered" evidence="6">
    <location>
        <begin position="331"/>
        <end position="387"/>
    </location>
</feature>
<evidence type="ECO:0000256" key="5">
    <source>
        <dbReference type="SAM" id="Coils"/>
    </source>
</evidence>
<dbReference type="InterPro" id="IPR002344">
    <property type="entry name" value="Lupus_La"/>
</dbReference>
<keyword evidence="3" id="KW-0539">Nucleus</keyword>
<evidence type="ECO:0000313" key="11">
    <source>
        <dbReference type="EnsemblMetazoa" id="CapteP173881"/>
    </source>
</evidence>
<sequence>MTESNGTVASEAPSSLELKIIRQIEYYFGDLNLMRDKFLQGLIREDDGWVTFETMLKFNRLNSLCSDLEVLAAAMRKSTVLMEVSEDGKKLRRLPSKPVPTPDKDHREDLNQRSIYAKAFPVESTLDELIEFFEKFGKTEQIQMRKNAQREFKGSVYVVYQTTEAAKNFIEATDLKYKDVELEKKLFKADYFAEKNGIKKKIKAPATQDEKAENGEEAKEEEPAQTVEERMTKGAILVLKSLPEDMTREDLKKIFLDIGQTVAWVDFSQGEKECRLRFPGEGLAQTALTALKEANDGKVLISDKEVEARILEAEEEVEHWKNLFESQKEMMNKKRKAKDYHRQGKRGNYKGFKKSHKRGKGSHRDDQDQAGEDGPPPSKQIKKDEVA</sequence>
<dbReference type="PROSITE" id="PS50961">
    <property type="entry name" value="HTH_LA"/>
    <property type="match status" value="1"/>
</dbReference>
<dbReference type="OrthoDB" id="439993at2759"/>
<dbReference type="PROSITE" id="PS50102">
    <property type="entry name" value="RRM"/>
    <property type="match status" value="1"/>
</dbReference>
<evidence type="ECO:0000313" key="10">
    <source>
        <dbReference type="EMBL" id="ELU11731.1"/>
    </source>
</evidence>
<dbReference type="SMART" id="SM00360">
    <property type="entry name" value="RRM"/>
    <property type="match status" value="2"/>
</dbReference>
<feature type="region of interest" description="Disordered" evidence="6">
    <location>
        <begin position="203"/>
        <end position="227"/>
    </location>
</feature>
<dbReference type="PANTHER" id="PTHR22792:SF166">
    <property type="entry name" value="LUPUS LA PROTEIN HOMOLOG"/>
    <property type="match status" value="1"/>
</dbReference>
<dbReference type="InterPro" id="IPR014886">
    <property type="entry name" value="La_xRRM"/>
</dbReference>
<dbReference type="Gene3D" id="1.10.10.10">
    <property type="entry name" value="Winged helix-like DNA-binding domain superfamily/Winged helix DNA-binding domain"/>
    <property type="match status" value="1"/>
</dbReference>
<proteinExistence type="predicted"/>
<dbReference type="GO" id="GO:0008033">
    <property type="term" value="P:tRNA processing"/>
    <property type="evidence" value="ECO:0007669"/>
    <property type="project" value="TreeGrafter"/>
</dbReference>
<dbReference type="GO" id="GO:1990904">
    <property type="term" value="C:ribonucleoprotein complex"/>
    <property type="evidence" value="ECO:0007669"/>
    <property type="project" value="UniProtKB-UniRule"/>
</dbReference>
<dbReference type="SUPFAM" id="SSF46785">
    <property type="entry name" value="Winged helix' DNA-binding domain"/>
    <property type="match status" value="1"/>
</dbReference>
<dbReference type="Pfam" id="PF00076">
    <property type="entry name" value="RRM_1"/>
    <property type="match status" value="1"/>
</dbReference>
<dbReference type="InterPro" id="IPR012677">
    <property type="entry name" value="Nucleotide-bd_a/b_plait_sf"/>
</dbReference>
<evidence type="ECO:0000256" key="2">
    <source>
        <dbReference type="ARBA" id="ARBA00022884"/>
    </source>
</evidence>
<feature type="domain" description="HTH La-type RNA-binding" evidence="8">
    <location>
        <begin position="10"/>
        <end position="101"/>
    </location>
</feature>
<dbReference type="OMA" id="QFERSIY"/>
<feature type="compositionally biased region" description="Basic residues" evidence="6">
    <location>
        <begin position="333"/>
        <end position="361"/>
    </location>
</feature>